<dbReference type="PANTHER" id="PTHR43570:SF20">
    <property type="entry name" value="ALDEHYDE DEHYDROGENASE ALDX-RELATED"/>
    <property type="match status" value="1"/>
</dbReference>
<dbReference type="InterPro" id="IPR016162">
    <property type="entry name" value="Ald_DH_N"/>
</dbReference>
<evidence type="ECO:0000256" key="3">
    <source>
        <dbReference type="ARBA" id="ARBA00023027"/>
    </source>
</evidence>
<protein>
    <recommendedName>
        <fullName evidence="4">Aldehyde dehydrogenase</fullName>
    </recommendedName>
</protein>
<dbReference type="InterPro" id="IPR016160">
    <property type="entry name" value="Ald_DH_CS_CYS"/>
</dbReference>
<dbReference type="GO" id="GO:0006081">
    <property type="term" value="P:aldehyde metabolic process"/>
    <property type="evidence" value="ECO:0007669"/>
    <property type="project" value="InterPro"/>
</dbReference>
<dbReference type="Pfam" id="PF00171">
    <property type="entry name" value="Aldedh"/>
    <property type="match status" value="1"/>
</dbReference>
<keyword evidence="7" id="KW-1185">Reference proteome</keyword>
<dbReference type="PROSITE" id="PS00070">
    <property type="entry name" value="ALDEHYDE_DEHYDR_CYS"/>
    <property type="match status" value="1"/>
</dbReference>
<proteinExistence type="inferred from homology"/>
<evidence type="ECO:0000256" key="4">
    <source>
        <dbReference type="PIRNR" id="PIRNR036492"/>
    </source>
</evidence>
<dbReference type="GO" id="GO:0005737">
    <property type="term" value="C:cytoplasm"/>
    <property type="evidence" value="ECO:0007669"/>
    <property type="project" value="TreeGrafter"/>
</dbReference>
<dbReference type="AlphaFoldDB" id="A0A1L7I7K8"/>
<dbReference type="Gene3D" id="3.40.309.10">
    <property type="entry name" value="Aldehyde Dehydrogenase, Chain A, domain 2"/>
    <property type="match status" value="1"/>
</dbReference>
<dbReference type="InterPro" id="IPR015590">
    <property type="entry name" value="Aldehyde_DH_dom"/>
</dbReference>
<keyword evidence="2 4" id="KW-0560">Oxidoreductase</keyword>
<evidence type="ECO:0000313" key="6">
    <source>
        <dbReference type="EMBL" id="APU69576.1"/>
    </source>
</evidence>
<evidence type="ECO:0000256" key="1">
    <source>
        <dbReference type="ARBA" id="ARBA00009986"/>
    </source>
</evidence>
<evidence type="ECO:0000256" key="5">
    <source>
        <dbReference type="RuleBase" id="RU003345"/>
    </source>
</evidence>
<dbReference type="KEGG" id="gfl:GRFL_2852"/>
<reference evidence="6 7" key="1">
    <citation type="submission" date="2016-07" db="EMBL/GenBank/DDBJ databases">
        <title>Multi-omics approach to identify versatile polysaccharide utilization systems of a marine flavobacterium Gramella flava.</title>
        <authorList>
            <person name="Tang K."/>
        </authorList>
    </citation>
    <scope>NUCLEOTIDE SEQUENCE [LARGE SCALE GENOMIC DNA]</scope>
    <source>
        <strain evidence="6 7">JLT2011</strain>
    </source>
</reference>
<dbReference type="Gene3D" id="3.40.605.10">
    <property type="entry name" value="Aldehyde Dehydrogenase, Chain A, domain 1"/>
    <property type="match status" value="1"/>
</dbReference>
<dbReference type="Proteomes" id="UP000186230">
    <property type="component" value="Chromosome"/>
</dbReference>
<comment type="similarity">
    <text evidence="1 4 5">Belongs to the aldehyde dehydrogenase family.</text>
</comment>
<dbReference type="RefSeq" id="WP_083645223.1">
    <property type="nucleotide sequence ID" value="NZ_AMRU01000005.1"/>
</dbReference>
<dbReference type="OrthoDB" id="9762913at2"/>
<dbReference type="CDD" id="cd07133">
    <property type="entry name" value="ALDH_CALDH_CalB"/>
    <property type="match status" value="1"/>
</dbReference>
<dbReference type="STRING" id="1229726.GRFL_2852"/>
<dbReference type="PANTHER" id="PTHR43570">
    <property type="entry name" value="ALDEHYDE DEHYDROGENASE"/>
    <property type="match status" value="1"/>
</dbReference>
<dbReference type="InterPro" id="IPR012394">
    <property type="entry name" value="Aldehyde_DH_NAD(P)"/>
</dbReference>
<dbReference type="PIRSF" id="PIRSF036492">
    <property type="entry name" value="ALDH"/>
    <property type="match status" value="1"/>
</dbReference>
<keyword evidence="3" id="KW-0520">NAD</keyword>
<accession>A0A1L7I7K8</accession>
<dbReference type="InterPro" id="IPR016163">
    <property type="entry name" value="Ald_DH_C"/>
</dbReference>
<name>A0A1L7I7K8_9FLAO</name>
<sequence length="467" mass="53217">MDRSELEQLLFRQKQAFKREVPGYERRIEALRKLSSILEEHQEELIHAVARDFGWRSHDETLLLEIYPLQDEIRHAIKNLKSWMKSRRVSGSWFLYPAKAFYQYQPKGCVGIMGAWNYQLMLCLSPMIDALAAGNHILLKPSEIAPHSAGLLKRLLNANFDEAYVSCVTGDADTARNFSALGFDHLFFTGSTTTGKKVMEAAAPNLTPVTLELGGKSPAIIHPSYSVERAVKRILTGKLFNAGQTCVAPDYLMCPESLNTQIEEQARNFMQQHFQELLDAGQYTWIINDKHYERLQSLLKDAEEKGAKLVPLWDSEPEDRQFFPYLIFGVQEDMRIMQEEIFGPLLPVLNIESLSGWISYVESNPRPLALYYFDSNKKRIRRMLQETNSGGVTINDTIYHLAQHNLPFGGNGDSGMGHYHGFDGFETFSKKKAVMKQYSFAPTDFLRPPFTGVKKTLLRKLGSFLKA</sequence>
<dbReference type="PROSITE" id="PS00687">
    <property type="entry name" value="ALDEHYDE_DEHYDR_GLU"/>
    <property type="match status" value="1"/>
</dbReference>
<evidence type="ECO:0000313" key="7">
    <source>
        <dbReference type="Proteomes" id="UP000186230"/>
    </source>
</evidence>
<organism evidence="6 7">
    <name type="scientific">Christiangramia flava JLT2011</name>
    <dbReference type="NCBI Taxonomy" id="1229726"/>
    <lineage>
        <taxon>Bacteria</taxon>
        <taxon>Pseudomonadati</taxon>
        <taxon>Bacteroidota</taxon>
        <taxon>Flavobacteriia</taxon>
        <taxon>Flavobacteriales</taxon>
        <taxon>Flavobacteriaceae</taxon>
        <taxon>Christiangramia</taxon>
    </lineage>
</organism>
<dbReference type="SUPFAM" id="SSF53720">
    <property type="entry name" value="ALDH-like"/>
    <property type="match status" value="1"/>
</dbReference>
<dbReference type="InterPro" id="IPR016161">
    <property type="entry name" value="Ald_DH/histidinol_DH"/>
</dbReference>
<dbReference type="GO" id="GO:0004029">
    <property type="term" value="F:aldehyde dehydrogenase (NAD+) activity"/>
    <property type="evidence" value="ECO:0007669"/>
    <property type="project" value="TreeGrafter"/>
</dbReference>
<dbReference type="EMBL" id="CP016359">
    <property type="protein sequence ID" value="APU69576.1"/>
    <property type="molecule type" value="Genomic_DNA"/>
</dbReference>
<gene>
    <name evidence="6" type="ORF">GRFL_2852</name>
</gene>
<evidence type="ECO:0000256" key="2">
    <source>
        <dbReference type="ARBA" id="ARBA00023002"/>
    </source>
</evidence>
<dbReference type="InterPro" id="IPR029510">
    <property type="entry name" value="Ald_DH_CS_GLU"/>
</dbReference>